<keyword evidence="3" id="KW-0378">Hydrolase</keyword>
<feature type="compositionally biased region" description="Polar residues" evidence="1">
    <location>
        <begin position="327"/>
        <end position="340"/>
    </location>
</feature>
<evidence type="ECO:0000259" key="2">
    <source>
        <dbReference type="Pfam" id="PF12146"/>
    </source>
</evidence>
<feature type="region of interest" description="Disordered" evidence="1">
    <location>
        <begin position="327"/>
        <end position="346"/>
    </location>
</feature>
<dbReference type="PRINTS" id="PR00111">
    <property type="entry name" value="ABHYDROLASE"/>
</dbReference>
<dbReference type="InterPro" id="IPR022742">
    <property type="entry name" value="Hydrolase_4"/>
</dbReference>
<protein>
    <submittedName>
        <fullName evidence="3">Lysophospholipase</fullName>
        <ecNumber evidence="3">3.1.1.5</ecNumber>
    </submittedName>
</protein>
<dbReference type="EMBL" id="CP000155">
    <property type="protein sequence ID" value="ABC28397.1"/>
    <property type="molecule type" value="Genomic_DNA"/>
</dbReference>
<dbReference type="HOGENOM" id="CLU_026209_6_0_6"/>
<name>Q2SLS7_HAHCH</name>
<dbReference type="PANTHER" id="PTHR11614">
    <property type="entry name" value="PHOSPHOLIPASE-RELATED"/>
    <property type="match status" value="1"/>
</dbReference>
<dbReference type="Pfam" id="PF12146">
    <property type="entry name" value="Hydrolase_4"/>
    <property type="match status" value="1"/>
</dbReference>
<evidence type="ECO:0000313" key="4">
    <source>
        <dbReference type="Proteomes" id="UP000000238"/>
    </source>
</evidence>
<dbReference type="STRING" id="349521.HCH_01539"/>
<dbReference type="InterPro" id="IPR051044">
    <property type="entry name" value="MAG_DAG_Lipase"/>
</dbReference>
<dbReference type="Proteomes" id="UP000000238">
    <property type="component" value="Chromosome"/>
</dbReference>
<reference evidence="3 4" key="1">
    <citation type="journal article" date="2005" name="Nucleic Acids Res.">
        <title>Genomic blueprint of Hahella chejuensis, a marine microbe producing an algicidal agent.</title>
        <authorList>
            <person name="Jeong H."/>
            <person name="Yim J.H."/>
            <person name="Lee C."/>
            <person name="Choi S.-H."/>
            <person name="Park Y.K."/>
            <person name="Yoon S.H."/>
            <person name="Hur C.-G."/>
            <person name="Kang H.-Y."/>
            <person name="Kim D."/>
            <person name="Lee H.H."/>
            <person name="Park K.H."/>
            <person name="Park S.-H."/>
            <person name="Park H.-S."/>
            <person name="Lee H.K."/>
            <person name="Oh T.K."/>
            <person name="Kim J.F."/>
        </authorList>
    </citation>
    <scope>NUCLEOTIDE SEQUENCE [LARGE SCALE GENOMIC DNA]</scope>
    <source>
        <strain evidence="3 4">KCTC 2396</strain>
    </source>
</reference>
<proteinExistence type="predicted"/>
<evidence type="ECO:0000313" key="3">
    <source>
        <dbReference type="EMBL" id="ABC28397.1"/>
    </source>
</evidence>
<dbReference type="AlphaFoldDB" id="Q2SLS7"/>
<sequence length="346" mass="39960">MTPFWDRELLRKQLRPISFKDAPHLTEIEKHYCSYYRIDKETRITGVAHRLGYFEAIGYRLACHMYTPPRPRGTVFVFHGYFDHVGLFGHLVEHLLRDGYAVVAYDLPGHGLSSGETVSIKNFAQYQSILEACLMLCDGHMPKPWMSVGQSTGGAVLIEYLFSNRFTPESSPFLHWAFLAPLVRPQGWRSVIMLHTLFGPFIRTWRRVFMANSNDPEFIKFLKDKDPLQSRAVSIDWVGALRRWVKRIESTDPLEQPVTIVQGKEDTTVDWRHNIPQLQRLLPNAEVQYLETGRHQLVNESPEIRARVFGWISEAFDRAIADQRSASVKKNETRITANSDKSGDRE</sequence>
<dbReference type="KEGG" id="hch:HCH_01539"/>
<accession>Q2SLS7</accession>
<dbReference type="InterPro" id="IPR000073">
    <property type="entry name" value="AB_hydrolase_1"/>
</dbReference>
<gene>
    <name evidence="3" type="primary">pldB</name>
    <name evidence="3" type="ordered locus">HCH_01539</name>
</gene>
<feature type="domain" description="Serine aminopeptidase S33" evidence="2">
    <location>
        <begin position="70"/>
        <end position="301"/>
    </location>
</feature>
<evidence type="ECO:0000256" key="1">
    <source>
        <dbReference type="SAM" id="MobiDB-lite"/>
    </source>
</evidence>
<dbReference type="GO" id="GO:0004622">
    <property type="term" value="F:phosphatidylcholine lysophospholipase activity"/>
    <property type="evidence" value="ECO:0007669"/>
    <property type="project" value="UniProtKB-EC"/>
</dbReference>
<dbReference type="ESTHER" id="hahch-q2sls7">
    <property type="family name" value="Monoglyceridelipase_lysophospholip"/>
</dbReference>
<dbReference type="SUPFAM" id="SSF53474">
    <property type="entry name" value="alpha/beta-Hydrolases"/>
    <property type="match status" value="1"/>
</dbReference>
<dbReference type="eggNOG" id="COG2267">
    <property type="taxonomic scope" value="Bacteria"/>
</dbReference>
<dbReference type="Gene3D" id="3.40.50.1820">
    <property type="entry name" value="alpha/beta hydrolase"/>
    <property type="match status" value="1"/>
</dbReference>
<dbReference type="EC" id="3.1.1.5" evidence="3"/>
<keyword evidence="4" id="KW-1185">Reference proteome</keyword>
<dbReference type="InterPro" id="IPR029058">
    <property type="entry name" value="AB_hydrolase_fold"/>
</dbReference>
<organism evidence="3 4">
    <name type="scientific">Hahella chejuensis (strain KCTC 2396)</name>
    <dbReference type="NCBI Taxonomy" id="349521"/>
    <lineage>
        <taxon>Bacteria</taxon>
        <taxon>Pseudomonadati</taxon>
        <taxon>Pseudomonadota</taxon>
        <taxon>Gammaproteobacteria</taxon>
        <taxon>Oceanospirillales</taxon>
        <taxon>Hahellaceae</taxon>
        <taxon>Hahella</taxon>
    </lineage>
</organism>